<gene>
    <name evidence="1" type="ORF">EYF80_014785</name>
</gene>
<comment type="caution">
    <text evidence="1">The sequence shown here is derived from an EMBL/GenBank/DDBJ whole genome shotgun (WGS) entry which is preliminary data.</text>
</comment>
<name>A0A4Z2IAE2_9TELE</name>
<dbReference type="EMBL" id="SRLO01000108">
    <property type="protein sequence ID" value="TNN75039.1"/>
    <property type="molecule type" value="Genomic_DNA"/>
</dbReference>
<evidence type="ECO:0000313" key="1">
    <source>
        <dbReference type="EMBL" id="TNN75039.1"/>
    </source>
</evidence>
<evidence type="ECO:0000313" key="2">
    <source>
        <dbReference type="Proteomes" id="UP000314294"/>
    </source>
</evidence>
<keyword evidence="2" id="KW-1185">Reference proteome</keyword>
<organism evidence="1 2">
    <name type="scientific">Liparis tanakae</name>
    <name type="common">Tanaka's snailfish</name>
    <dbReference type="NCBI Taxonomy" id="230148"/>
    <lineage>
        <taxon>Eukaryota</taxon>
        <taxon>Metazoa</taxon>
        <taxon>Chordata</taxon>
        <taxon>Craniata</taxon>
        <taxon>Vertebrata</taxon>
        <taxon>Euteleostomi</taxon>
        <taxon>Actinopterygii</taxon>
        <taxon>Neopterygii</taxon>
        <taxon>Teleostei</taxon>
        <taxon>Neoteleostei</taxon>
        <taxon>Acanthomorphata</taxon>
        <taxon>Eupercaria</taxon>
        <taxon>Perciformes</taxon>
        <taxon>Cottioidei</taxon>
        <taxon>Cottales</taxon>
        <taxon>Liparidae</taxon>
        <taxon>Liparis</taxon>
    </lineage>
</organism>
<sequence>MSTMHCPKNQHSVGLHCLTSKRRSVSVWGMAGRGQHSQDPPLFLLLIKGSSSWNRPQQGSSRKG</sequence>
<reference evidence="1 2" key="1">
    <citation type="submission" date="2019-03" db="EMBL/GenBank/DDBJ databases">
        <title>First draft genome of Liparis tanakae, snailfish: a comprehensive survey of snailfish specific genes.</title>
        <authorList>
            <person name="Kim W."/>
            <person name="Song I."/>
            <person name="Jeong J.-H."/>
            <person name="Kim D."/>
            <person name="Kim S."/>
            <person name="Ryu S."/>
            <person name="Song J.Y."/>
            <person name="Lee S.K."/>
        </authorList>
    </citation>
    <scope>NUCLEOTIDE SEQUENCE [LARGE SCALE GENOMIC DNA]</scope>
    <source>
        <tissue evidence="1">Muscle</tissue>
    </source>
</reference>
<dbReference type="Proteomes" id="UP000314294">
    <property type="component" value="Unassembled WGS sequence"/>
</dbReference>
<accession>A0A4Z2IAE2</accession>
<dbReference type="AlphaFoldDB" id="A0A4Z2IAE2"/>
<proteinExistence type="predicted"/>
<protein>
    <submittedName>
        <fullName evidence="1">Uncharacterized protein</fullName>
    </submittedName>
</protein>